<evidence type="ECO:0000313" key="3">
    <source>
        <dbReference type="Proteomes" id="UP000009026"/>
    </source>
</evidence>
<dbReference type="InterPro" id="IPR037523">
    <property type="entry name" value="VOC_core"/>
</dbReference>
<sequence>MTLKLSVAHLTVDNPELALTFYRDALGLNLVGDVSNGPFRWLTLVSPDQPEVQIVLSQPHAGRTQEDGDTVARLLAKGSLGGAIFSSSDLNATFEKLRAARADIVQEPTDQPWGVRDCAVRDPAGNMIRISQA</sequence>
<evidence type="ECO:0000259" key="1">
    <source>
        <dbReference type="PROSITE" id="PS51819"/>
    </source>
</evidence>
<reference evidence="2 3" key="1">
    <citation type="journal article" date="2016" name="PLoS ONE">
        <title>Complete Genome Sequence and Comparative Genomics of a Novel Myxobacterium Myxococcus hansupus.</title>
        <authorList>
            <person name="Sharma G."/>
            <person name="Narwani T."/>
            <person name="Subramanian S."/>
        </authorList>
    </citation>
    <scope>NUCLEOTIDE SEQUENCE [LARGE SCALE GENOMIC DNA]</scope>
    <source>
        <strain evidence="3">mixupus</strain>
    </source>
</reference>
<dbReference type="GO" id="GO:0016829">
    <property type="term" value="F:lyase activity"/>
    <property type="evidence" value="ECO:0007669"/>
    <property type="project" value="UniProtKB-KW"/>
</dbReference>
<name>A0A0H4X3W8_9BACT</name>
<dbReference type="PATRIC" id="fig|1297742.4.peg.5334"/>
<dbReference type="KEGG" id="mym:A176_005252"/>
<feature type="domain" description="VOC" evidence="1">
    <location>
        <begin position="4"/>
        <end position="133"/>
    </location>
</feature>
<protein>
    <submittedName>
        <fullName evidence="2">Putative lyase</fullName>
    </submittedName>
</protein>
<dbReference type="PROSITE" id="PS51819">
    <property type="entry name" value="VOC"/>
    <property type="match status" value="1"/>
</dbReference>
<dbReference type="Gene3D" id="3.10.180.10">
    <property type="entry name" value="2,3-Dihydroxybiphenyl 1,2-Dioxygenase, domain 1"/>
    <property type="match status" value="1"/>
</dbReference>
<dbReference type="PANTHER" id="PTHR36437">
    <property type="entry name" value="GLYOXALASE/BLEOMYCIN RESISTANCE PROTEIN/DIOXYGENASE"/>
    <property type="match status" value="1"/>
</dbReference>
<dbReference type="RefSeq" id="WP_002633132.1">
    <property type="nucleotide sequence ID" value="NZ_CP012109.1"/>
</dbReference>
<dbReference type="OrthoDB" id="9794917at2"/>
<evidence type="ECO:0000313" key="2">
    <source>
        <dbReference type="EMBL" id="AKQ68340.1"/>
    </source>
</evidence>
<accession>A0A0H4X3W8</accession>
<gene>
    <name evidence="2" type="ORF">A176_005252</name>
</gene>
<keyword evidence="3" id="KW-1185">Reference proteome</keyword>
<dbReference type="InterPro" id="IPR029068">
    <property type="entry name" value="Glyas_Bleomycin-R_OHBP_Dase"/>
</dbReference>
<dbReference type="eggNOG" id="COG0346">
    <property type="taxonomic scope" value="Bacteria"/>
</dbReference>
<dbReference type="STRING" id="1297742.A176_005252"/>
<keyword evidence="2" id="KW-0456">Lyase</keyword>
<proteinExistence type="predicted"/>
<dbReference type="AlphaFoldDB" id="A0A0H4X3W8"/>
<dbReference type="InterPro" id="IPR004360">
    <property type="entry name" value="Glyas_Fos-R_dOase_dom"/>
</dbReference>
<organism evidence="2 3">
    <name type="scientific">Pseudomyxococcus hansupus</name>
    <dbReference type="NCBI Taxonomy" id="1297742"/>
    <lineage>
        <taxon>Bacteria</taxon>
        <taxon>Pseudomonadati</taxon>
        <taxon>Myxococcota</taxon>
        <taxon>Myxococcia</taxon>
        <taxon>Myxococcales</taxon>
        <taxon>Cystobacterineae</taxon>
        <taxon>Myxococcaceae</taxon>
        <taxon>Pseudomyxococcus</taxon>
    </lineage>
</organism>
<dbReference type="SUPFAM" id="SSF54593">
    <property type="entry name" value="Glyoxalase/Bleomycin resistance protein/Dihydroxybiphenyl dioxygenase"/>
    <property type="match status" value="1"/>
</dbReference>
<dbReference type="Proteomes" id="UP000009026">
    <property type="component" value="Chromosome"/>
</dbReference>
<dbReference type="EMBL" id="CP012109">
    <property type="protein sequence ID" value="AKQ68340.1"/>
    <property type="molecule type" value="Genomic_DNA"/>
</dbReference>
<dbReference type="PANTHER" id="PTHR36437:SF2">
    <property type="entry name" value="GLYOXALASE_BLEOMYCIN RESISTANCE PROTEIN_DIOXYGENASE"/>
    <property type="match status" value="1"/>
</dbReference>
<dbReference type="Pfam" id="PF00903">
    <property type="entry name" value="Glyoxalase"/>
    <property type="match status" value="1"/>
</dbReference>